<dbReference type="Gene3D" id="3.30.420.10">
    <property type="entry name" value="Ribonuclease H-like superfamily/Ribonuclease H"/>
    <property type="match status" value="1"/>
</dbReference>
<dbReference type="OrthoDB" id="3242359at2759"/>
<name>A0A9Q3CBJ8_9BASI</name>
<dbReference type="Pfam" id="PF13358">
    <property type="entry name" value="DDE_3"/>
    <property type="match status" value="1"/>
</dbReference>
<dbReference type="EMBL" id="AVOT02005793">
    <property type="protein sequence ID" value="MBW0479998.1"/>
    <property type="molecule type" value="Genomic_DNA"/>
</dbReference>
<feature type="signal peptide" evidence="1">
    <location>
        <begin position="1"/>
        <end position="23"/>
    </location>
</feature>
<dbReference type="AlphaFoldDB" id="A0A9Q3CBJ8"/>
<evidence type="ECO:0000259" key="2">
    <source>
        <dbReference type="Pfam" id="PF13358"/>
    </source>
</evidence>
<evidence type="ECO:0000256" key="1">
    <source>
        <dbReference type="SAM" id="SignalP"/>
    </source>
</evidence>
<accession>A0A9Q3CBJ8</accession>
<sequence>MPPGQWQAINLLLIDELVEVGVAENCEGLTLMEDGAPIHFTRSQEWHDRHQIHKLSWPPSSPDLNPIKNLSFKMKNIVTHLFNPKSTYKLAVAINAVWDDLPFDHLELLLQSCLEGCKWSLTRMVLLLIGRNLNFI</sequence>
<dbReference type="GO" id="GO:0003676">
    <property type="term" value="F:nucleic acid binding"/>
    <property type="evidence" value="ECO:0007669"/>
    <property type="project" value="InterPro"/>
</dbReference>
<dbReference type="InterPro" id="IPR036397">
    <property type="entry name" value="RNaseH_sf"/>
</dbReference>
<feature type="domain" description="Tc1-like transposase DDE" evidence="2">
    <location>
        <begin position="28"/>
        <end position="80"/>
    </location>
</feature>
<dbReference type="InterPro" id="IPR038717">
    <property type="entry name" value="Tc1-like_DDE_dom"/>
</dbReference>
<proteinExistence type="predicted"/>
<dbReference type="Proteomes" id="UP000765509">
    <property type="component" value="Unassembled WGS sequence"/>
</dbReference>
<feature type="chain" id="PRO_5040314891" description="Tc1-like transposase DDE domain-containing protein" evidence="1">
    <location>
        <begin position="24"/>
        <end position="136"/>
    </location>
</feature>
<reference evidence="3" key="1">
    <citation type="submission" date="2021-03" db="EMBL/GenBank/DDBJ databases">
        <title>Draft genome sequence of rust myrtle Austropuccinia psidii MF-1, a brazilian biotype.</title>
        <authorList>
            <person name="Quecine M.C."/>
            <person name="Pachon D.M.R."/>
            <person name="Bonatelli M.L."/>
            <person name="Correr F.H."/>
            <person name="Franceschini L.M."/>
            <person name="Leite T.F."/>
            <person name="Margarido G.R.A."/>
            <person name="Almeida C.A."/>
            <person name="Ferrarezi J.A."/>
            <person name="Labate C.A."/>
        </authorList>
    </citation>
    <scope>NUCLEOTIDE SEQUENCE</scope>
    <source>
        <strain evidence="3">MF-1</strain>
    </source>
</reference>
<comment type="caution">
    <text evidence="3">The sequence shown here is derived from an EMBL/GenBank/DDBJ whole genome shotgun (WGS) entry which is preliminary data.</text>
</comment>
<evidence type="ECO:0000313" key="4">
    <source>
        <dbReference type="Proteomes" id="UP000765509"/>
    </source>
</evidence>
<evidence type="ECO:0000313" key="3">
    <source>
        <dbReference type="EMBL" id="MBW0479998.1"/>
    </source>
</evidence>
<keyword evidence="4" id="KW-1185">Reference proteome</keyword>
<keyword evidence="1" id="KW-0732">Signal</keyword>
<organism evidence="3 4">
    <name type="scientific">Austropuccinia psidii MF-1</name>
    <dbReference type="NCBI Taxonomy" id="1389203"/>
    <lineage>
        <taxon>Eukaryota</taxon>
        <taxon>Fungi</taxon>
        <taxon>Dikarya</taxon>
        <taxon>Basidiomycota</taxon>
        <taxon>Pucciniomycotina</taxon>
        <taxon>Pucciniomycetes</taxon>
        <taxon>Pucciniales</taxon>
        <taxon>Sphaerophragmiaceae</taxon>
        <taxon>Austropuccinia</taxon>
    </lineage>
</organism>
<gene>
    <name evidence="3" type="ORF">O181_019713</name>
</gene>
<protein>
    <recommendedName>
        <fullName evidence="2">Tc1-like transposase DDE domain-containing protein</fullName>
    </recommendedName>
</protein>